<sequence>MSGAVVLIVFLVAVFSSVHCSDEVGCERDFYIYNSYCYKMIVVKKPDTIMDEKLKNISITDKNICREMSPMSSPTFSISIRNKEEFEFVKQLYKHFDLPLRAYPLLIGLTYKNNNFYWSDDSPFDYDGFLDVAYEEKLSVFRKNDFSPRRFYSFDISCNALFQNYLILCRYQLHKIPKSGELLPEVKDSRLEGLDKTQSDYYDYNYDYGQ</sequence>
<evidence type="ECO:0008006" key="3">
    <source>
        <dbReference type="Google" id="ProtNLM"/>
    </source>
</evidence>
<evidence type="ECO:0000313" key="2">
    <source>
        <dbReference type="Proteomes" id="UP000024404"/>
    </source>
</evidence>
<dbReference type="Proteomes" id="UP000024404">
    <property type="component" value="Unassembled WGS sequence"/>
</dbReference>
<protein>
    <recommendedName>
        <fullName evidence="3">C-type lectin domain-containing protein</fullName>
    </recommendedName>
</protein>
<name>A0A2K6VPS8_ONCVO</name>
<dbReference type="EnsemblMetazoa" id="OVOC13397.1">
    <property type="protein sequence ID" value="OVOC13397.1"/>
    <property type="gene ID" value="WBGene00255404"/>
</dbReference>
<dbReference type="InterPro" id="IPR016187">
    <property type="entry name" value="CTDL_fold"/>
</dbReference>
<reference evidence="2" key="1">
    <citation type="submission" date="2013-10" db="EMBL/GenBank/DDBJ databases">
        <title>Genome sequencing of Onchocerca volvulus.</title>
        <authorList>
            <person name="Cotton J."/>
            <person name="Tsai J."/>
            <person name="Stanley E."/>
            <person name="Tracey A."/>
            <person name="Holroyd N."/>
            <person name="Lustigman S."/>
            <person name="Berriman M."/>
        </authorList>
    </citation>
    <scope>NUCLEOTIDE SEQUENCE</scope>
</reference>
<organism evidence="1 2">
    <name type="scientific">Onchocerca volvulus</name>
    <dbReference type="NCBI Taxonomy" id="6282"/>
    <lineage>
        <taxon>Eukaryota</taxon>
        <taxon>Metazoa</taxon>
        <taxon>Ecdysozoa</taxon>
        <taxon>Nematoda</taxon>
        <taxon>Chromadorea</taxon>
        <taxon>Rhabditida</taxon>
        <taxon>Spirurina</taxon>
        <taxon>Spiruromorpha</taxon>
        <taxon>Filarioidea</taxon>
        <taxon>Onchocercidae</taxon>
        <taxon>Onchocerca</taxon>
    </lineage>
</organism>
<proteinExistence type="predicted"/>
<dbReference type="EMBL" id="CMVM020000020">
    <property type="status" value="NOT_ANNOTATED_CDS"/>
    <property type="molecule type" value="Genomic_DNA"/>
</dbReference>
<dbReference type="Gene3D" id="3.10.100.10">
    <property type="entry name" value="Mannose-Binding Protein A, subunit A"/>
    <property type="match status" value="1"/>
</dbReference>
<dbReference type="AlphaFoldDB" id="A0A2K6VPS8"/>
<dbReference type="SUPFAM" id="SSF56436">
    <property type="entry name" value="C-type lectin-like"/>
    <property type="match status" value="1"/>
</dbReference>
<reference evidence="1" key="2">
    <citation type="submission" date="2018-02" db="UniProtKB">
        <authorList>
            <consortium name="EnsemblMetazoa"/>
        </authorList>
    </citation>
    <scope>IDENTIFICATION</scope>
</reference>
<keyword evidence="2" id="KW-1185">Reference proteome</keyword>
<evidence type="ECO:0000313" key="1">
    <source>
        <dbReference type="EnsemblMetazoa" id="OVOC13397.1"/>
    </source>
</evidence>
<dbReference type="InterPro" id="IPR016186">
    <property type="entry name" value="C-type_lectin-like/link_sf"/>
</dbReference>
<accession>A0A2K6VPS8</accession>